<dbReference type="EMBL" id="HBKQ01022498">
    <property type="protein sequence ID" value="CAE2239588.1"/>
    <property type="molecule type" value="Transcribed_RNA"/>
</dbReference>
<dbReference type="PROSITE" id="PS51322">
    <property type="entry name" value="UEV"/>
    <property type="match status" value="1"/>
</dbReference>
<dbReference type="Pfam" id="PF09454">
    <property type="entry name" value="Vps23_core"/>
    <property type="match status" value="1"/>
</dbReference>
<evidence type="ECO:0000256" key="1">
    <source>
        <dbReference type="ARBA" id="ARBA00004177"/>
    </source>
</evidence>
<name>A0A6U6EWT0_9STRA</name>
<evidence type="ECO:0000256" key="7">
    <source>
        <dbReference type="PROSITE-ProRule" id="PRU00644"/>
    </source>
</evidence>
<keyword evidence="3 7" id="KW-0813">Transport</keyword>
<evidence type="ECO:0000256" key="8">
    <source>
        <dbReference type="SAM" id="MobiDB-lite"/>
    </source>
</evidence>
<keyword evidence="5 7" id="KW-0653">Protein transport</keyword>
<evidence type="ECO:0000313" key="11">
    <source>
        <dbReference type="EMBL" id="CAE2239588.1"/>
    </source>
</evidence>
<keyword evidence="4" id="KW-0967">Endosome</keyword>
<dbReference type="Pfam" id="PF05743">
    <property type="entry name" value="UEV"/>
    <property type="match status" value="1"/>
</dbReference>
<dbReference type="GO" id="GO:0000813">
    <property type="term" value="C:ESCRT I complex"/>
    <property type="evidence" value="ECO:0007669"/>
    <property type="project" value="TreeGrafter"/>
</dbReference>
<dbReference type="SUPFAM" id="SSF54495">
    <property type="entry name" value="UBC-like"/>
    <property type="match status" value="1"/>
</dbReference>
<evidence type="ECO:0008006" key="13">
    <source>
        <dbReference type="Google" id="ProtNLM"/>
    </source>
</evidence>
<feature type="compositionally biased region" description="Basic and acidic residues" evidence="8">
    <location>
        <begin position="209"/>
        <end position="252"/>
    </location>
</feature>
<dbReference type="InterPro" id="IPR037202">
    <property type="entry name" value="ESCRT_assembly_dom"/>
</dbReference>
<dbReference type="InterPro" id="IPR052070">
    <property type="entry name" value="ESCRT-I_UEV_domain"/>
</dbReference>
<evidence type="ECO:0000256" key="4">
    <source>
        <dbReference type="ARBA" id="ARBA00022753"/>
    </source>
</evidence>
<protein>
    <recommendedName>
        <fullName evidence="13">UEV domain-containing protein</fullName>
    </recommendedName>
</protein>
<dbReference type="AlphaFoldDB" id="A0A6U6EWT0"/>
<feature type="domain" description="SB" evidence="9">
    <location>
        <begin position="346"/>
        <end position="414"/>
    </location>
</feature>
<dbReference type="Gene3D" id="3.10.110.10">
    <property type="entry name" value="Ubiquitin Conjugating Enzyme"/>
    <property type="match status" value="1"/>
</dbReference>
<dbReference type="PANTHER" id="PTHR23306">
    <property type="entry name" value="TUMOR SUSCEPTIBILITY GENE 101 PROTEIN-RELATED"/>
    <property type="match status" value="1"/>
</dbReference>
<dbReference type="InterPro" id="IPR008883">
    <property type="entry name" value="UEV_N"/>
</dbReference>
<comment type="subcellular location">
    <subcellularLocation>
        <location evidence="1">Endosome</location>
    </subcellularLocation>
</comment>
<dbReference type="SUPFAM" id="SSF140111">
    <property type="entry name" value="Endosomal sorting complex assembly domain"/>
    <property type="match status" value="1"/>
</dbReference>
<dbReference type="GO" id="GO:0008333">
    <property type="term" value="P:endosome to lysosome transport"/>
    <property type="evidence" value="ECO:0007669"/>
    <property type="project" value="TreeGrafter"/>
</dbReference>
<gene>
    <name evidence="11" type="ORF">OAUR00152_LOCUS15278</name>
    <name evidence="12" type="ORF">OAUR00152_LOCUS15279</name>
</gene>
<dbReference type="InterPro" id="IPR017916">
    <property type="entry name" value="SB_dom"/>
</dbReference>
<sequence>MSTDVSTLLHRLGGVYRDPSRVSRDSSKLLRSPVGTNLVPSISPLIQNTGEETPPVLVFSGTVSMSYKGGTYNIPVDVYLPPPYPVRPPVCFVRPTVGMMIKENHRHVAPDGMVFMPYLHEWRPHSHNLVEMVVMMSSLFGSSPPCFAKPAGHTSSSAAATVAPSYGTGNYSHNPHHNSSSSHSASDAGAGPPSYDAARQEATALAQSRAEEAARLERERKAQEELQRAIDESMNEEERKRREAERERLETENARRRLTARLQSGLQGLYHETRAEIQEDLRDQSKLERGSRGLDLTLEGLKSQREELEKGMEGIDDATVRIQSFLSATEGKRVEPSPDELANPADVHSAQMLKLAAENQSYTDALYFLDRALVRGRVDMKGHMKAVRRLAKKQFLVRAHLMKIAQVRANQNKGMC</sequence>
<reference evidence="11" key="1">
    <citation type="submission" date="2021-01" db="EMBL/GenBank/DDBJ databases">
        <authorList>
            <person name="Corre E."/>
            <person name="Pelletier E."/>
            <person name="Niang G."/>
            <person name="Scheremetjew M."/>
            <person name="Finn R."/>
            <person name="Kale V."/>
            <person name="Holt S."/>
            <person name="Cochrane G."/>
            <person name="Meng A."/>
            <person name="Brown T."/>
            <person name="Cohen L."/>
        </authorList>
    </citation>
    <scope>NUCLEOTIDE SEQUENCE</scope>
    <source>
        <strain evidence="11">Isolate 1302-5</strain>
    </source>
</reference>
<evidence type="ECO:0000313" key="12">
    <source>
        <dbReference type="EMBL" id="CAE2239593.1"/>
    </source>
</evidence>
<dbReference type="CDD" id="cd11685">
    <property type="entry name" value="UEV_TSG101-like"/>
    <property type="match status" value="1"/>
</dbReference>
<feature type="region of interest" description="Disordered" evidence="8">
    <location>
        <begin position="168"/>
        <end position="252"/>
    </location>
</feature>
<dbReference type="GO" id="GO:0043130">
    <property type="term" value="F:ubiquitin binding"/>
    <property type="evidence" value="ECO:0007669"/>
    <property type="project" value="TreeGrafter"/>
</dbReference>
<feature type="compositionally biased region" description="Low complexity" evidence="8">
    <location>
        <begin position="168"/>
        <end position="194"/>
    </location>
</feature>
<keyword evidence="6" id="KW-0175">Coiled coil</keyword>
<evidence type="ECO:0000256" key="3">
    <source>
        <dbReference type="ARBA" id="ARBA00022448"/>
    </source>
</evidence>
<dbReference type="PROSITE" id="PS51312">
    <property type="entry name" value="SB"/>
    <property type="match status" value="1"/>
</dbReference>
<evidence type="ECO:0000259" key="10">
    <source>
        <dbReference type="PROSITE" id="PS51322"/>
    </source>
</evidence>
<dbReference type="InterPro" id="IPR016135">
    <property type="entry name" value="UBQ-conjugating_enzyme/RWD"/>
</dbReference>
<evidence type="ECO:0000256" key="2">
    <source>
        <dbReference type="ARBA" id="ARBA00009594"/>
    </source>
</evidence>
<accession>A0A6U6EWT0</accession>
<dbReference type="EMBL" id="HBKQ01022499">
    <property type="protein sequence ID" value="CAE2239593.1"/>
    <property type="molecule type" value="Transcribed_RNA"/>
</dbReference>
<comment type="similarity">
    <text evidence="2">Belongs to the ubiquitin-conjugating enzyme family. UEV subfamily.</text>
</comment>
<organism evidence="11">
    <name type="scientific">Odontella aurita</name>
    <dbReference type="NCBI Taxonomy" id="265563"/>
    <lineage>
        <taxon>Eukaryota</taxon>
        <taxon>Sar</taxon>
        <taxon>Stramenopiles</taxon>
        <taxon>Ochrophyta</taxon>
        <taxon>Bacillariophyta</taxon>
        <taxon>Mediophyceae</taxon>
        <taxon>Biddulphiophycidae</taxon>
        <taxon>Eupodiscales</taxon>
        <taxon>Odontellaceae</taxon>
        <taxon>Odontella</taxon>
    </lineage>
</organism>
<feature type="domain" description="UEV" evidence="10">
    <location>
        <begin position="3"/>
        <end position="150"/>
    </location>
</feature>
<evidence type="ECO:0000256" key="6">
    <source>
        <dbReference type="ARBA" id="ARBA00023054"/>
    </source>
</evidence>
<evidence type="ECO:0000256" key="5">
    <source>
        <dbReference type="ARBA" id="ARBA00022927"/>
    </source>
</evidence>
<dbReference type="GO" id="GO:0015031">
    <property type="term" value="P:protein transport"/>
    <property type="evidence" value="ECO:0007669"/>
    <property type="project" value="UniProtKB-UniRule"/>
</dbReference>
<dbReference type="Gene3D" id="6.10.140.820">
    <property type="match status" value="1"/>
</dbReference>
<evidence type="ECO:0000259" key="9">
    <source>
        <dbReference type="PROSITE" id="PS51312"/>
    </source>
</evidence>
<dbReference type="PANTHER" id="PTHR23306:SF3">
    <property type="entry name" value="TUMOR SUPPRESSOR PROTEIN 101"/>
    <property type="match status" value="1"/>
</dbReference>
<proteinExistence type="inferred from homology"/>